<keyword evidence="2" id="KW-0808">Transferase</keyword>
<dbReference type="Gene3D" id="2.160.10.10">
    <property type="entry name" value="Hexapeptide repeat proteins"/>
    <property type="match status" value="1"/>
</dbReference>
<sequence length="183" mass="20474">MKSTDLSKYNNDWFDEGAGYFKRTIWFFVNALFFINPCNPLSGLKVRLLRLFGAKVGRGVVIKPGVNIKYPWKLEIGDNTWIGERVWIDNLDKVIIGKNCCLSQEAFILIGNHNYKYSTFDLMVAPVFLEDGVWLGARSIVTGGITCGSHSVLSVNSVASSSLEPYVIYRGNPADKVKVRTIS</sequence>
<dbReference type="InterPro" id="IPR011004">
    <property type="entry name" value="Trimer_LpxA-like_sf"/>
</dbReference>
<dbReference type="InterPro" id="IPR051159">
    <property type="entry name" value="Hexapeptide_acetyltransf"/>
</dbReference>
<evidence type="ECO:0000313" key="3">
    <source>
        <dbReference type="EMBL" id="MBS2210777.1"/>
    </source>
</evidence>
<reference evidence="3 4" key="1">
    <citation type="journal article" date="2014" name="Int. J. Syst. Evol. Microbiol.">
        <title>Carboxylicivirga gen. nov. in the family Marinilabiliaceae with two novel species, Carboxylicivirga mesophila sp. nov. and Carboxylicivirga taeanensis sp. nov., and reclassification of Cytophaga fermentans as Saccharicrinis fermentans gen. nov., comb. nov.</title>
        <authorList>
            <person name="Yang S.H."/>
            <person name="Seo H.S."/>
            <person name="Woo J.H."/>
            <person name="Oh H.M."/>
            <person name="Jang H."/>
            <person name="Lee J.H."/>
            <person name="Kim S.J."/>
            <person name="Kwon K.K."/>
        </authorList>
    </citation>
    <scope>NUCLEOTIDE SEQUENCE [LARGE SCALE GENOMIC DNA]</scope>
    <source>
        <strain evidence="3 4">JCM 18290</strain>
    </source>
</reference>
<dbReference type="PANTHER" id="PTHR23416">
    <property type="entry name" value="SIALIC ACID SYNTHASE-RELATED"/>
    <property type="match status" value="1"/>
</dbReference>
<evidence type="ECO:0000313" key="4">
    <source>
        <dbReference type="Proteomes" id="UP000721861"/>
    </source>
</evidence>
<accession>A0ABS5K783</accession>
<dbReference type="EMBL" id="JAGUCN010000004">
    <property type="protein sequence ID" value="MBS2210777.1"/>
    <property type="molecule type" value="Genomic_DNA"/>
</dbReference>
<comment type="similarity">
    <text evidence="1">Belongs to the transferase hexapeptide repeat family.</text>
</comment>
<dbReference type="Proteomes" id="UP000721861">
    <property type="component" value="Unassembled WGS sequence"/>
</dbReference>
<name>A0ABS5K783_9BACT</name>
<dbReference type="CDD" id="cd05825">
    <property type="entry name" value="LbH_wcaF_like"/>
    <property type="match status" value="1"/>
</dbReference>
<proteinExistence type="inferred from homology"/>
<comment type="caution">
    <text evidence="3">The sequence shown here is derived from an EMBL/GenBank/DDBJ whole genome shotgun (WGS) entry which is preliminary data.</text>
</comment>
<gene>
    <name evidence="3" type="ORF">KEM09_05170</name>
</gene>
<protein>
    <submittedName>
        <fullName evidence="3">WcaF family extracellular polysaccharide biosynthesis acetyltransferase</fullName>
    </submittedName>
</protein>
<dbReference type="SUPFAM" id="SSF51161">
    <property type="entry name" value="Trimeric LpxA-like enzymes"/>
    <property type="match status" value="1"/>
</dbReference>
<organism evidence="3 4">
    <name type="scientific">Carboxylicivirga mesophila</name>
    <dbReference type="NCBI Taxonomy" id="1166478"/>
    <lineage>
        <taxon>Bacteria</taxon>
        <taxon>Pseudomonadati</taxon>
        <taxon>Bacteroidota</taxon>
        <taxon>Bacteroidia</taxon>
        <taxon>Marinilabiliales</taxon>
        <taxon>Marinilabiliaceae</taxon>
        <taxon>Carboxylicivirga</taxon>
    </lineage>
</organism>
<dbReference type="PANTHER" id="PTHR23416:SF23">
    <property type="entry name" value="ACETYLTRANSFERASE C18B11.09C-RELATED"/>
    <property type="match status" value="1"/>
</dbReference>
<dbReference type="RefSeq" id="WP_212226408.1">
    <property type="nucleotide sequence ID" value="NZ_JAGUCN010000004.1"/>
</dbReference>
<evidence type="ECO:0000256" key="1">
    <source>
        <dbReference type="ARBA" id="ARBA00007274"/>
    </source>
</evidence>
<evidence type="ECO:0000256" key="2">
    <source>
        <dbReference type="ARBA" id="ARBA00022679"/>
    </source>
</evidence>
<keyword evidence="4" id="KW-1185">Reference proteome</keyword>
<dbReference type="NCBIfam" id="NF007797">
    <property type="entry name" value="PRK10502.1"/>
    <property type="match status" value="1"/>
</dbReference>